<dbReference type="InterPro" id="IPR010730">
    <property type="entry name" value="HET"/>
</dbReference>
<dbReference type="Pfam" id="PF06985">
    <property type="entry name" value="HET"/>
    <property type="match status" value="1"/>
</dbReference>
<proteinExistence type="predicted"/>
<dbReference type="AlphaFoldDB" id="A0A8H7J2S8"/>
<keyword evidence="3" id="KW-1185">Reference proteome</keyword>
<protein>
    <recommendedName>
        <fullName evidence="1">Heterokaryon incompatibility domain-containing protein</fullName>
    </recommendedName>
</protein>
<dbReference type="Proteomes" id="UP000651452">
    <property type="component" value="Unassembled WGS sequence"/>
</dbReference>
<sequence>MSPWNINDRRRSRWLTWNSDLSTAVDSPPSFLCYTLDSPYTPLSQEFHEIRLLELKPGSFNDDLVITLRTKRLTRKRPNYDALSYYWCKEKSPRKAAVNGKSMTIGLFLDCALRHLRNKANQTRLLWVDALCINQGDVGERNHQVQLMGNIYSSAHIVHIWLGPERAGDELVLECIESNGIPKTKEEQARLFRATNHVCRRPWFGRVWIAQELALARKEPVVHLGAKTLHWSQLHDCVEELRDVEKPGTLKGDLLRLSFRAAAYRLTQLDRIKKWQKTRLSALAFASAALLAPDSRDKVYGLLSLCTFSDGQMTLVPDYSKTTQRVFSEATYSMLQDVYGLFIYEFLPLYPPCTSIKPPIYRALSGLPSWALDLNISSQTLDVNGENKPHHFIPPEGDNGTVQPCEMTQFDIPECVRTSDDFKQFSTCGVHLGTIVETSGSALTEKGSSFYRGATALYDFYDNTLKTRSISEDAFLQVLTTNSKEDVENTQAFHEILKSRMESELDSSQWDVLQQLTHASWSIIFFTEENRVGVTYHFDFENRVCPGDVVVAFLPQIFRSSYELCQEGSMVA</sequence>
<dbReference type="PANTHER" id="PTHR24148">
    <property type="entry name" value="ANKYRIN REPEAT DOMAIN-CONTAINING PROTEIN 39 HOMOLOG-RELATED"/>
    <property type="match status" value="1"/>
</dbReference>
<dbReference type="OrthoDB" id="2157530at2759"/>
<dbReference type="PANTHER" id="PTHR24148:SF82">
    <property type="entry name" value="HETEROKARYON INCOMPATIBILITY DOMAIN-CONTAINING PROTEIN"/>
    <property type="match status" value="1"/>
</dbReference>
<organism evidence="2 3">
    <name type="scientific">Ascochyta lentis</name>
    <dbReference type="NCBI Taxonomy" id="205686"/>
    <lineage>
        <taxon>Eukaryota</taxon>
        <taxon>Fungi</taxon>
        <taxon>Dikarya</taxon>
        <taxon>Ascomycota</taxon>
        <taxon>Pezizomycotina</taxon>
        <taxon>Dothideomycetes</taxon>
        <taxon>Pleosporomycetidae</taxon>
        <taxon>Pleosporales</taxon>
        <taxon>Pleosporineae</taxon>
        <taxon>Didymellaceae</taxon>
        <taxon>Ascochyta</taxon>
    </lineage>
</organism>
<dbReference type="EMBL" id="RZGK01000011">
    <property type="protein sequence ID" value="KAF9695608.1"/>
    <property type="molecule type" value="Genomic_DNA"/>
</dbReference>
<evidence type="ECO:0000313" key="2">
    <source>
        <dbReference type="EMBL" id="KAF9695608.1"/>
    </source>
</evidence>
<gene>
    <name evidence="2" type="ORF">EKO04_006617</name>
</gene>
<reference evidence="2" key="2">
    <citation type="submission" date="2020-09" db="EMBL/GenBank/DDBJ databases">
        <title>Reference genome assembly for Australian Ascochyta lentis isolate Al4.</title>
        <authorList>
            <person name="Lee R.C."/>
            <person name="Farfan-Caceres L.M."/>
            <person name="Debler J.W."/>
            <person name="Williams A.H."/>
            <person name="Henares B.M."/>
        </authorList>
    </citation>
    <scope>NUCLEOTIDE SEQUENCE</scope>
    <source>
        <strain evidence="2">Al4</strain>
    </source>
</reference>
<feature type="domain" description="Heterokaryon incompatibility" evidence="1">
    <location>
        <begin position="80"/>
        <end position="212"/>
    </location>
</feature>
<accession>A0A8H7J2S8</accession>
<comment type="caution">
    <text evidence="2">The sequence shown here is derived from an EMBL/GenBank/DDBJ whole genome shotgun (WGS) entry which is preliminary data.</text>
</comment>
<name>A0A8H7J2S8_9PLEO</name>
<reference evidence="2" key="1">
    <citation type="submission" date="2018-12" db="EMBL/GenBank/DDBJ databases">
        <authorList>
            <person name="Syme R.A."/>
            <person name="Farfan-Caceres L."/>
            <person name="Lichtenzveig J."/>
        </authorList>
    </citation>
    <scope>NUCLEOTIDE SEQUENCE</scope>
    <source>
        <strain evidence="2">Al4</strain>
    </source>
</reference>
<evidence type="ECO:0000259" key="1">
    <source>
        <dbReference type="Pfam" id="PF06985"/>
    </source>
</evidence>
<dbReference type="InterPro" id="IPR052895">
    <property type="entry name" value="HetReg/Transcr_Mod"/>
</dbReference>
<evidence type="ECO:0000313" key="3">
    <source>
        <dbReference type="Proteomes" id="UP000651452"/>
    </source>
</evidence>